<evidence type="ECO:0000313" key="3">
    <source>
        <dbReference type="Proteomes" id="UP000019376"/>
    </source>
</evidence>
<dbReference type="EMBL" id="KB644408">
    <property type="protein sequence ID" value="EPS25324.1"/>
    <property type="molecule type" value="Genomic_DNA"/>
</dbReference>
<dbReference type="AlphaFoldDB" id="S7Z5E9"/>
<feature type="region of interest" description="Disordered" evidence="1">
    <location>
        <begin position="170"/>
        <end position="195"/>
    </location>
</feature>
<accession>S7Z5E9</accession>
<name>S7Z5E9_PENO1</name>
<evidence type="ECO:0000256" key="1">
    <source>
        <dbReference type="SAM" id="MobiDB-lite"/>
    </source>
</evidence>
<reference evidence="2 3" key="1">
    <citation type="journal article" date="2013" name="PLoS ONE">
        <title>Genomic and secretomic analyses reveal unique features of the lignocellulolytic enzyme system of Penicillium decumbens.</title>
        <authorList>
            <person name="Liu G."/>
            <person name="Zhang L."/>
            <person name="Wei X."/>
            <person name="Zou G."/>
            <person name="Qin Y."/>
            <person name="Ma L."/>
            <person name="Li J."/>
            <person name="Zheng H."/>
            <person name="Wang S."/>
            <person name="Wang C."/>
            <person name="Xun L."/>
            <person name="Zhao G.-P."/>
            <person name="Zhou Z."/>
            <person name="Qu Y."/>
        </authorList>
    </citation>
    <scope>NUCLEOTIDE SEQUENCE [LARGE SCALE GENOMIC DNA]</scope>
    <source>
        <strain evidence="3">114-2 / CGMCC 5302</strain>
    </source>
</reference>
<dbReference type="HOGENOM" id="CLU_1310494_0_0_1"/>
<organism evidence="2 3">
    <name type="scientific">Penicillium oxalicum (strain 114-2 / CGMCC 5302)</name>
    <name type="common">Penicillium decumbens</name>
    <dbReference type="NCBI Taxonomy" id="933388"/>
    <lineage>
        <taxon>Eukaryota</taxon>
        <taxon>Fungi</taxon>
        <taxon>Dikarya</taxon>
        <taxon>Ascomycota</taxon>
        <taxon>Pezizomycotina</taxon>
        <taxon>Eurotiomycetes</taxon>
        <taxon>Eurotiomycetidae</taxon>
        <taxon>Eurotiales</taxon>
        <taxon>Aspergillaceae</taxon>
        <taxon>Penicillium</taxon>
    </lineage>
</organism>
<protein>
    <submittedName>
        <fullName evidence="2">Uncharacterized protein</fullName>
    </submittedName>
</protein>
<dbReference type="Proteomes" id="UP000019376">
    <property type="component" value="Unassembled WGS sequence"/>
</dbReference>
<proteinExistence type="predicted"/>
<keyword evidence="3" id="KW-1185">Reference proteome</keyword>
<gene>
    <name evidence="2" type="ORF">PDE_00257</name>
</gene>
<evidence type="ECO:0000313" key="2">
    <source>
        <dbReference type="EMBL" id="EPS25324.1"/>
    </source>
</evidence>
<sequence>MDEYRTLPPEFRRNRAVGVEEIRQPWHGNILQQSRRRESDQWSKNHLENNTYEGAETLDSGGTHSDTPIVTDWTYECKDSGLRLTVLRVFVLFAVRHGQPHRRPEGHRAKSARHCGLGMHQESLKPPWSTLNHVRSTAYQIMSIPIPEPVRYILKEAQPVRPMEGTTWLSRRSTRQRQRQHQLATTAPHPLCRAHEPTGRFLSSFSLLSP</sequence>